<dbReference type="CDD" id="cd16461">
    <property type="entry name" value="RING-H2_EL5-like"/>
    <property type="match status" value="1"/>
</dbReference>
<protein>
    <recommendedName>
        <fullName evidence="4">RING-type domain-containing protein</fullName>
    </recommendedName>
</protein>
<name>A0A8X8BF21_BRACI</name>
<dbReference type="PANTHER" id="PTHR45676:SF88">
    <property type="entry name" value="RING-H2 FINGER PROTEIN ATL33"/>
    <property type="match status" value="1"/>
</dbReference>
<feature type="region of interest" description="Disordered" evidence="2">
    <location>
        <begin position="88"/>
        <end position="133"/>
    </location>
</feature>
<evidence type="ECO:0000259" key="4">
    <source>
        <dbReference type="PROSITE" id="PS50089"/>
    </source>
</evidence>
<dbReference type="EMBL" id="JAAMPC010000001">
    <property type="protein sequence ID" value="KAG2332590.1"/>
    <property type="molecule type" value="Genomic_DNA"/>
</dbReference>
<proteinExistence type="predicted"/>
<dbReference type="PROSITE" id="PS50089">
    <property type="entry name" value="ZF_RING_2"/>
    <property type="match status" value="1"/>
</dbReference>
<dbReference type="GO" id="GO:0008270">
    <property type="term" value="F:zinc ion binding"/>
    <property type="evidence" value="ECO:0007669"/>
    <property type="project" value="UniProtKB-KW"/>
</dbReference>
<dbReference type="InterPro" id="IPR013083">
    <property type="entry name" value="Znf_RING/FYVE/PHD"/>
</dbReference>
<evidence type="ECO:0000256" key="2">
    <source>
        <dbReference type="SAM" id="MobiDB-lite"/>
    </source>
</evidence>
<keyword evidence="3" id="KW-0472">Membrane</keyword>
<organism evidence="5 6">
    <name type="scientific">Brassica carinata</name>
    <name type="common">Ethiopian mustard</name>
    <name type="synonym">Abyssinian cabbage</name>
    <dbReference type="NCBI Taxonomy" id="52824"/>
    <lineage>
        <taxon>Eukaryota</taxon>
        <taxon>Viridiplantae</taxon>
        <taxon>Streptophyta</taxon>
        <taxon>Embryophyta</taxon>
        <taxon>Tracheophyta</taxon>
        <taxon>Spermatophyta</taxon>
        <taxon>Magnoliopsida</taxon>
        <taxon>eudicotyledons</taxon>
        <taxon>Gunneridae</taxon>
        <taxon>Pentapetalae</taxon>
        <taxon>rosids</taxon>
        <taxon>malvids</taxon>
        <taxon>Brassicales</taxon>
        <taxon>Brassicaceae</taxon>
        <taxon>Brassiceae</taxon>
        <taxon>Brassica</taxon>
    </lineage>
</organism>
<dbReference type="Pfam" id="PF13639">
    <property type="entry name" value="zf-RING_2"/>
    <property type="match status" value="1"/>
</dbReference>
<dbReference type="OrthoDB" id="8062037at2759"/>
<dbReference type="AlphaFoldDB" id="A0A8X8BF21"/>
<dbReference type="PANTHER" id="PTHR45676">
    <property type="entry name" value="RING-H2 FINGER PROTEIN ATL51-RELATED"/>
    <property type="match status" value="1"/>
</dbReference>
<dbReference type="Gene3D" id="3.30.40.10">
    <property type="entry name" value="Zinc/RING finger domain, C3HC4 (zinc finger)"/>
    <property type="match status" value="1"/>
</dbReference>
<keyword evidence="3" id="KW-0812">Transmembrane</keyword>
<evidence type="ECO:0000313" key="6">
    <source>
        <dbReference type="Proteomes" id="UP000886595"/>
    </source>
</evidence>
<evidence type="ECO:0000256" key="1">
    <source>
        <dbReference type="PROSITE-ProRule" id="PRU00175"/>
    </source>
</evidence>
<comment type="caution">
    <text evidence="5">The sequence shown here is derived from an EMBL/GenBank/DDBJ whole genome shotgun (WGS) entry which is preliminary data.</text>
</comment>
<dbReference type="SUPFAM" id="SSF57850">
    <property type="entry name" value="RING/U-box"/>
    <property type="match status" value="1"/>
</dbReference>
<dbReference type="Proteomes" id="UP000886595">
    <property type="component" value="Unassembled WGS sequence"/>
</dbReference>
<keyword evidence="1" id="KW-0479">Metal-binding</keyword>
<evidence type="ECO:0000313" key="5">
    <source>
        <dbReference type="EMBL" id="KAG2332590.1"/>
    </source>
</evidence>
<feature type="domain" description="RING-type" evidence="4">
    <location>
        <begin position="143"/>
        <end position="185"/>
    </location>
</feature>
<feature type="region of interest" description="Disordered" evidence="2">
    <location>
        <begin position="194"/>
        <end position="237"/>
    </location>
</feature>
<sequence>MFNNTTTFGSRAGATVPTPSASVPTTVFPGTTITSNSTFIIIGPPPPFPAPPRSIDVTPLILIFVVIAIIAVPAFVYAIFFTLPCSSRRRSSSSSRRSFSDDHVTVDITSPNTTDRDASAAAAPDSGVKFKRETRSKETGNECTVCLSAFADGEEIRRLSACKHAFHVSCIEPWLKDHPSCPICRADVPVKQTEANGNGPVSVNGNVNRSGGGNRRVSATNRDDDWRQGLPDASSLV</sequence>
<keyword evidence="1" id="KW-0862">Zinc</keyword>
<evidence type="ECO:0000256" key="3">
    <source>
        <dbReference type="SAM" id="Phobius"/>
    </source>
</evidence>
<reference evidence="5 6" key="1">
    <citation type="submission" date="2020-02" db="EMBL/GenBank/DDBJ databases">
        <authorList>
            <person name="Ma Q."/>
            <person name="Huang Y."/>
            <person name="Song X."/>
            <person name="Pei D."/>
        </authorList>
    </citation>
    <scope>NUCLEOTIDE SEQUENCE [LARGE SCALE GENOMIC DNA]</scope>
    <source>
        <strain evidence="5">Sxm20200214</strain>
        <tissue evidence="5">Leaf</tissue>
    </source>
</reference>
<dbReference type="InterPro" id="IPR001841">
    <property type="entry name" value="Znf_RING"/>
</dbReference>
<dbReference type="SMART" id="SM00184">
    <property type="entry name" value="RING"/>
    <property type="match status" value="1"/>
</dbReference>
<keyword evidence="3" id="KW-1133">Transmembrane helix</keyword>
<accession>A0A8X8BF21</accession>
<dbReference type="GO" id="GO:0016567">
    <property type="term" value="P:protein ubiquitination"/>
    <property type="evidence" value="ECO:0007669"/>
    <property type="project" value="TreeGrafter"/>
</dbReference>
<keyword evidence="6" id="KW-1185">Reference proteome</keyword>
<feature type="compositionally biased region" description="Low complexity" evidence="2">
    <location>
        <begin position="196"/>
        <end position="209"/>
    </location>
</feature>
<keyword evidence="1" id="KW-0863">Zinc-finger</keyword>
<gene>
    <name evidence="5" type="ORF">Bca52824_003770</name>
</gene>
<feature type="transmembrane region" description="Helical" evidence="3">
    <location>
        <begin position="60"/>
        <end position="83"/>
    </location>
</feature>